<proteinExistence type="predicted"/>
<comment type="caution">
    <text evidence="3">The sequence shown here is derived from an EMBL/GenBank/DDBJ whole genome shotgun (WGS) entry which is preliminary data.</text>
</comment>
<evidence type="ECO:0000256" key="1">
    <source>
        <dbReference type="SAM" id="MobiDB-lite"/>
    </source>
</evidence>
<feature type="domain" description="Myb/SANT-like DNA-binding" evidence="2">
    <location>
        <begin position="10"/>
        <end position="85"/>
    </location>
</feature>
<dbReference type="AlphaFoldDB" id="A0AAW2AZW3"/>
<protein>
    <recommendedName>
        <fullName evidence="2">Myb/SANT-like DNA-binding domain-containing protein</fullName>
    </recommendedName>
</protein>
<feature type="region of interest" description="Disordered" evidence="1">
    <location>
        <begin position="129"/>
        <end position="197"/>
    </location>
</feature>
<dbReference type="Proteomes" id="UP001479290">
    <property type="component" value="Unassembled WGS sequence"/>
</dbReference>
<name>A0AAW2AZW3_CULAL</name>
<organism evidence="3 4">
    <name type="scientific">Culter alburnus</name>
    <name type="common">Topmouth culter</name>
    <dbReference type="NCBI Taxonomy" id="194366"/>
    <lineage>
        <taxon>Eukaryota</taxon>
        <taxon>Metazoa</taxon>
        <taxon>Chordata</taxon>
        <taxon>Craniata</taxon>
        <taxon>Vertebrata</taxon>
        <taxon>Euteleostomi</taxon>
        <taxon>Actinopterygii</taxon>
        <taxon>Neopterygii</taxon>
        <taxon>Teleostei</taxon>
        <taxon>Ostariophysi</taxon>
        <taxon>Cypriniformes</taxon>
        <taxon>Xenocyprididae</taxon>
        <taxon>Xenocypridinae</taxon>
        <taxon>Culter</taxon>
    </lineage>
</organism>
<gene>
    <name evidence="3" type="ORF">ABG768_020580</name>
</gene>
<evidence type="ECO:0000313" key="3">
    <source>
        <dbReference type="EMBL" id="KAK9978842.1"/>
    </source>
</evidence>
<feature type="region of interest" description="Disordered" evidence="1">
    <location>
        <begin position="86"/>
        <end position="108"/>
    </location>
</feature>
<dbReference type="Pfam" id="PF13873">
    <property type="entry name" value="Myb_DNA-bind_5"/>
    <property type="match status" value="1"/>
</dbReference>
<feature type="compositionally biased region" description="Low complexity" evidence="1">
    <location>
        <begin position="141"/>
        <end position="179"/>
    </location>
</feature>
<sequence length="307" mass="33291">MAEKKLRKRRAPSFTQTEMVILLDEVALHKDTLFSNFRTTVTNKTKKDIWESIAMKMAASSSHPQREWEVVHKKWHDFASAAKARGAAVRRDRARTGGGPSSVPALSPDEEKALAILGEAASQGISGGIDLRAGVDTTPCSQSRPSLPSSTPTPSSPASSGRASPAPASPQLSAPSSASTVVAQHQQSSSGSRKRPSIRCDCSQELVELEKEKLEVLRGIERSLQEANNLAQATLEVKKVKLQILEKQYALSEAQFQRPTIFVPIIMPGLLSAVYQQWHGSLDAPPSVRACRKAYGYNLWHDGAGCP</sequence>
<accession>A0AAW2AZW3</accession>
<dbReference type="PANTHER" id="PTHR23098">
    <property type="entry name" value="AGAP001331-PA-RELATED"/>
    <property type="match status" value="1"/>
</dbReference>
<keyword evidence="4" id="KW-1185">Reference proteome</keyword>
<dbReference type="PANTHER" id="PTHR23098:SF23">
    <property type="entry name" value="MYB-RELATED TRANSCRIPTION FACTOR, PARTNER OF PROFILIN-LIKE ISOFORM X2-RELATED"/>
    <property type="match status" value="1"/>
</dbReference>
<dbReference type="EMBL" id="JAWDJR010000003">
    <property type="protein sequence ID" value="KAK9978842.1"/>
    <property type="molecule type" value="Genomic_DNA"/>
</dbReference>
<feature type="compositionally biased region" description="Polar residues" evidence="1">
    <location>
        <begin position="180"/>
        <end position="191"/>
    </location>
</feature>
<reference evidence="3 4" key="1">
    <citation type="submission" date="2024-05" db="EMBL/GenBank/DDBJ databases">
        <title>A high-quality chromosomal-level genome assembly of Topmouth culter (Culter alburnus).</title>
        <authorList>
            <person name="Zhao H."/>
        </authorList>
    </citation>
    <scope>NUCLEOTIDE SEQUENCE [LARGE SCALE GENOMIC DNA]</scope>
    <source>
        <strain evidence="3">CATC2023</strain>
        <tissue evidence="3">Muscle</tissue>
    </source>
</reference>
<evidence type="ECO:0000313" key="4">
    <source>
        <dbReference type="Proteomes" id="UP001479290"/>
    </source>
</evidence>
<evidence type="ECO:0000259" key="2">
    <source>
        <dbReference type="Pfam" id="PF13873"/>
    </source>
</evidence>
<dbReference type="InterPro" id="IPR028002">
    <property type="entry name" value="Myb_DNA-bind_5"/>
</dbReference>
<dbReference type="GO" id="GO:0005634">
    <property type="term" value="C:nucleus"/>
    <property type="evidence" value="ECO:0007669"/>
    <property type="project" value="TreeGrafter"/>
</dbReference>